<dbReference type="KEGG" id="fse:DI487_05960"/>
<evidence type="ECO:0000259" key="3">
    <source>
        <dbReference type="PROSITE" id="PS51841"/>
    </source>
</evidence>
<evidence type="ECO:0000256" key="2">
    <source>
        <dbReference type="SAM" id="SignalP"/>
    </source>
</evidence>
<evidence type="ECO:0000256" key="1">
    <source>
        <dbReference type="ARBA" id="ARBA00004196"/>
    </source>
</evidence>
<dbReference type="CDD" id="cd00603">
    <property type="entry name" value="IPT_PCSR"/>
    <property type="match status" value="1"/>
</dbReference>
<dbReference type="GO" id="GO:0030313">
    <property type="term" value="C:cell envelope"/>
    <property type="evidence" value="ECO:0007669"/>
    <property type="project" value="UniProtKB-SubCell"/>
</dbReference>
<dbReference type="InterPro" id="IPR001322">
    <property type="entry name" value="Lamin_tail_dom"/>
</dbReference>
<dbReference type="Gene3D" id="2.60.40.10">
    <property type="entry name" value="Immunoglobulins"/>
    <property type="match status" value="2"/>
</dbReference>
<protein>
    <recommendedName>
        <fullName evidence="3">LTD domain-containing protein</fullName>
    </recommendedName>
</protein>
<dbReference type="SUPFAM" id="SSF81296">
    <property type="entry name" value="E set domains"/>
    <property type="match status" value="1"/>
</dbReference>
<dbReference type="SUPFAM" id="SSF49313">
    <property type="entry name" value="Cadherin-like"/>
    <property type="match status" value="1"/>
</dbReference>
<name>A0A2U8QU89_9FLAO</name>
<proteinExistence type="predicted"/>
<dbReference type="InterPro" id="IPR042229">
    <property type="entry name" value="Listeria/Bacterioides_rpt_sf"/>
</dbReference>
<dbReference type="Proteomes" id="UP000245429">
    <property type="component" value="Chromosome"/>
</dbReference>
<dbReference type="EMBL" id="CP029463">
    <property type="protein sequence ID" value="AWM13446.1"/>
    <property type="molecule type" value="Genomic_DNA"/>
</dbReference>
<evidence type="ECO:0000313" key="5">
    <source>
        <dbReference type="Proteomes" id="UP000245429"/>
    </source>
</evidence>
<keyword evidence="2" id="KW-0732">Signal</keyword>
<sequence>MKLKLLLLTLFFSALSFGQTTVSYDFSAAGAVTGLNQAAPGIALDANIGFGSFKNSGTSNPAIFSGQLRLYQNATKGGSIIVYASNGVTITDVVVHASGTTGPAAYTVDGGGATNLAAGTTYTMSGLTATSEVEFYQKDGSSSNRIYVDFFEVTYISGVSTYTVTYDGNGNTGGSVPTDANAYNSGDTVTVLGNTGGLTNTGYTFNGWNTANDGSGIAYATSTTFTITANTTLYAQWLLTSPPVITSALTATGVISTAFAYDIVATNTPTSYNATGLPAGLSINTTTGEITGSVATPGTYNVTISATNAYGTDTETLVITITDSPCLSESSFSATPSGWDANSVTYSSGEAVFGSFAGDLTTLALSNPASLTFDLRRTTNTSAKDLIIEVSTTSQTGPFTTVFTYDHSNTTSGSITACTVDLSAYTSFSTVYIRFTKASSTTSPWYLSNVNVFCGTPCTPAVVSVTPTSGPVGTEVTITASSGDLTGSSVSFGGVSASIVSNSATEIVAIVPSGATTGDIIITDSQPCDTSAAFTLITNDRTSCEGSTITDLIIYDIHDEQTGSGGFITLYNGTAATVDMTNYSIWRTSNYNDGNEIDYAALTGTIAPGDLGILKVSVGSCGPASTNGTIDNGFNEDDGIQLRNADGSVVIDDVHTYATGPGYYMVRNAGALSARTSFVAADWSTTPLAAGECYPSAGLVLPDANGNSPSVTLNPVDVNSSCSSTSATLTVSGTEGVAGGFGLTYQWYVNVPGNTGWSAVSNGGVYSGATSTTLNISSTSGLNGYQYYCQIREDAVTCFTATDAAIIKEGATVWDGTTWSNGVPDLMKAATINGNYDTAVNGSFECCSLVVNTGFTLDVQAADYVLIENNLVVDGTLTVHNDGSLVQINDAGVNTGDITYERTTTGNTFDYVYWSSPVDGANAPSGYVYTWATTVANTNGGEGNWVAAGGSSMAAGVGYIMRDVFSRTFTGVARNGIVTPTIQRGTYEGADYAGTNGTTITRFDDNWNLVGNPYPSAISAEDFLLANTNIEGAVRVWTHSTSPSTAINNPFYGTFVANYTPNDYITFNGTGTVSGPAGFNGYIAGGQSFLVNMLDGSTTSETVTFNNALRSTSYDNSQFYRQSNGKIANIGIEKHRIWLDISNANAVSDRTLVGYVAGATEGKDRMFDAVTAVKTSMKIYSIIDEDKMTIQGRVLPFDNKDKVQMGYFAPSNGTYNISIAAVDGLFTGSQDIYLEDKELNVIHDLRQAPYSFYTVAGEDNDRFVLRYTTVALTTDVFTGNENEVTIASAENLIINSANNTIKQVTIHNVLGQLLFNKQVSTSTLQVEGIAKSNQALIVEVVLENNERIIRKVIF</sequence>
<evidence type="ECO:0000313" key="4">
    <source>
        <dbReference type="EMBL" id="AWM13446.1"/>
    </source>
</evidence>
<reference evidence="4 5" key="1">
    <citation type="submission" date="2018-05" db="EMBL/GenBank/DDBJ databases">
        <title>Flavobacterium sp. MEBiC07310.</title>
        <authorList>
            <person name="Baek K."/>
        </authorList>
    </citation>
    <scope>NUCLEOTIDE SEQUENCE [LARGE SCALE GENOMIC DNA]</scope>
    <source>
        <strain evidence="4 5">MEBiC07310</strain>
    </source>
</reference>
<dbReference type="InterPro" id="IPR013783">
    <property type="entry name" value="Ig-like_fold"/>
</dbReference>
<dbReference type="GO" id="GO:0016020">
    <property type="term" value="C:membrane"/>
    <property type="evidence" value="ECO:0007669"/>
    <property type="project" value="InterPro"/>
</dbReference>
<dbReference type="InterPro" id="IPR013378">
    <property type="entry name" value="InlB-like_B-rpt"/>
</dbReference>
<dbReference type="PROSITE" id="PS51841">
    <property type="entry name" value="LTD"/>
    <property type="match status" value="1"/>
</dbReference>
<dbReference type="Gene3D" id="2.60.40.4270">
    <property type="entry name" value="Listeria-Bacteroides repeat domain"/>
    <property type="match status" value="1"/>
</dbReference>
<feature type="chain" id="PRO_5015902281" description="LTD domain-containing protein" evidence="2">
    <location>
        <begin position="19"/>
        <end position="1354"/>
    </location>
</feature>
<dbReference type="Pfam" id="PF09479">
    <property type="entry name" value="Flg_new"/>
    <property type="match status" value="1"/>
</dbReference>
<keyword evidence="5" id="KW-1185">Reference proteome</keyword>
<dbReference type="NCBIfam" id="TIGR02543">
    <property type="entry name" value="List_Bact_rpt"/>
    <property type="match status" value="1"/>
</dbReference>
<gene>
    <name evidence="4" type="ORF">DI487_05960</name>
</gene>
<dbReference type="Pfam" id="PF05345">
    <property type="entry name" value="He_PIG"/>
    <property type="match status" value="1"/>
</dbReference>
<comment type="subcellular location">
    <subcellularLocation>
        <location evidence="1">Cell envelope</location>
    </subcellularLocation>
</comment>
<dbReference type="InterPro" id="IPR014756">
    <property type="entry name" value="Ig_E-set"/>
</dbReference>
<organism evidence="4 5">
    <name type="scientific">Flavobacterium sediminis</name>
    <dbReference type="NCBI Taxonomy" id="2201181"/>
    <lineage>
        <taxon>Bacteria</taxon>
        <taxon>Pseudomonadati</taxon>
        <taxon>Bacteroidota</taxon>
        <taxon>Flavobacteriia</taxon>
        <taxon>Flavobacteriales</taxon>
        <taxon>Flavobacteriaceae</taxon>
        <taxon>Flavobacterium</taxon>
    </lineage>
</organism>
<dbReference type="GO" id="GO:0005509">
    <property type="term" value="F:calcium ion binding"/>
    <property type="evidence" value="ECO:0007669"/>
    <property type="project" value="InterPro"/>
</dbReference>
<feature type="domain" description="LTD" evidence="3">
    <location>
        <begin position="540"/>
        <end position="659"/>
    </location>
</feature>
<dbReference type="RefSeq" id="WP_109568815.1">
    <property type="nucleotide sequence ID" value="NZ_CP029463.1"/>
</dbReference>
<dbReference type="Pfam" id="PF00932">
    <property type="entry name" value="LTD"/>
    <property type="match status" value="1"/>
</dbReference>
<dbReference type="OrthoDB" id="1652165at2"/>
<accession>A0A2U8QU89</accession>
<dbReference type="InterPro" id="IPR015919">
    <property type="entry name" value="Cadherin-like_sf"/>
</dbReference>
<feature type="signal peptide" evidence="2">
    <location>
        <begin position="1"/>
        <end position="18"/>
    </location>
</feature>